<feature type="region of interest" description="Disordered" evidence="9">
    <location>
        <begin position="54"/>
        <end position="73"/>
    </location>
</feature>
<evidence type="ECO:0000256" key="1">
    <source>
        <dbReference type="ARBA" id="ARBA00001798"/>
    </source>
</evidence>
<feature type="domain" description="RING-type" evidence="11">
    <location>
        <begin position="227"/>
        <end position="446"/>
    </location>
</feature>
<dbReference type="EMBL" id="JAODUP010000045">
    <property type="protein sequence ID" value="KAK2165766.1"/>
    <property type="molecule type" value="Genomic_DNA"/>
</dbReference>
<evidence type="ECO:0000256" key="10">
    <source>
        <dbReference type="SAM" id="Phobius"/>
    </source>
</evidence>
<dbReference type="InterPro" id="IPR031127">
    <property type="entry name" value="E3_UB_ligase_RBR"/>
</dbReference>
<evidence type="ECO:0000256" key="7">
    <source>
        <dbReference type="ARBA" id="ARBA00022786"/>
    </source>
</evidence>
<evidence type="ECO:0000256" key="4">
    <source>
        <dbReference type="ARBA" id="ARBA00022723"/>
    </source>
</evidence>
<evidence type="ECO:0000256" key="2">
    <source>
        <dbReference type="ARBA" id="ARBA00012251"/>
    </source>
</evidence>
<dbReference type="GO" id="GO:0016567">
    <property type="term" value="P:protein ubiquitination"/>
    <property type="evidence" value="ECO:0007669"/>
    <property type="project" value="InterPro"/>
</dbReference>
<keyword evidence="10" id="KW-1133">Transmembrane helix</keyword>
<dbReference type="CDD" id="cd20350">
    <property type="entry name" value="Rcat_RBR_RNF217"/>
    <property type="match status" value="1"/>
</dbReference>
<comment type="caution">
    <text evidence="12">The sequence shown here is derived from an EMBL/GenBank/DDBJ whole genome shotgun (WGS) entry which is preliminary data.</text>
</comment>
<dbReference type="InterPro" id="IPR047551">
    <property type="entry name" value="BRcat_RBR_RNF217"/>
</dbReference>
<gene>
    <name evidence="12" type="ORF">LSH36_45g01043</name>
</gene>
<feature type="transmembrane region" description="Helical" evidence="10">
    <location>
        <begin position="466"/>
        <end position="499"/>
    </location>
</feature>
<evidence type="ECO:0000256" key="8">
    <source>
        <dbReference type="ARBA" id="ARBA00022833"/>
    </source>
</evidence>
<sequence length="575" mass="65137">METSALVHAVSGDDYNLKTKPKSDASNEANGCMARTGSLSSKRTFLLTRLNTPSDTKTVQNGKLPSPGTHSGFQHSVDSSMFRSMRDHIPEICECLKTGDISEGNDVTYSTVDELLQRSIAKKAFHSESALCDKRFKINAVESESSRITTGHETNERHTEMACCIKPDDQIHLRSFDVESIGTPGGHVYIDNVVDDDNFSLSTDTSSEYDVIDDTSFVISYLDHLHEYTECEICYQEMSLFRRYCCLKPYCESCISTYCQLLVENGNIKFPCPNPDCDTLIYQNEVFARLDKGSKSKLYRNLINANRDPLKKTCPQCSEVMSLYSDVKLNGVQYKKYGLQVTCSRCHFDWCFHCHAPSHKGVTCKQFRKGDKLLKKWAKERNAGQVNARRCPKCKIYIQRVSGCDHMTCSRCGRNFCYRCGCRFRSLRFLGDHYSKFSIFGCKYLLFPKTPFLRNLVRGSMFGGTIIIASILGALVVAGGIAVFAGAVVASPLLAGLAIRRRNNRRRNLKEIAEMHQHDRQRIKEIRSSGDPYWDKYSYLQQIGVTNMWHMYKTSHNQEGHSGVIASWDNNDYTG</sequence>
<keyword evidence="13" id="KW-1185">Reference proteome</keyword>
<comment type="catalytic activity">
    <reaction evidence="1">
        <text>[E2 ubiquitin-conjugating enzyme]-S-ubiquitinyl-L-cysteine + [acceptor protein]-L-lysine = [E2 ubiquitin-conjugating enzyme]-L-cysteine + [acceptor protein]-N(6)-ubiquitinyl-L-lysine.</text>
        <dbReference type="EC" id="2.3.2.31"/>
    </reaction>
</comment>
<dbReference type="Gene3D" id="3.30.40.10">
    <property type="entry name" value="Zinc/RING finger domain, C3HC4 (zinc finger)"/>
    <property type="match status" value="1"/>
</dbReference>
<dbReference type="InterPro" id="IPR044066">
    <property type="entry name" value="TRIAD_supradom"/>
</dbReference>
<dbReference type="InterPro" id="IPR002867">
    <property type="entry name" value="IBR_dom"/>
</dbReference>
<dbReference type="Gene3D" id="1.20.120.1750">
    <property type="match status" value="1"/>
</dbReference>
<dbReference type="Pfam" id="PF01485">
    <property type="entry name" value="IBR"/>
    <property type="match status" value="1"/>
</dbReference>
<protein>
    <recommendedName>
        <fullName evidence="2">RBR-type E3 ubiquitin transferase</fullName>
        <ecNumber evidence="2">2.3.2.31</ecNumber>
    </recommendedName>
</protein>
<name>A0AAD9K6G6_9ANNE</name>
<dbReference type="GO" id="GO:0061630">
    <property type="term" value="F:ubiquitin protein ligase activity"/>
    <property type="evidence" value="ECO:0007669"/>
    <property type="project" value="UniProtKB-EC"/>
</dbReference>
<evidence type="ECO:0000313" key="12">
    <source>
        <dbReference type="EMBL" id="KAK2165766.1"/>
    </source>
</evidence>
<keyword evidence="4" id="KW-0479">Metal-binding</keyword>
<dbReference type="Proteomes" id="UP001208570">
    <property type="component" value="Unassembled WGS sequence"/>
</dbReference>
<evidence type="ECO:0000259" key="11">
    <source>
        <dbReference type="PROSITE" id="PS51873"/>
    </source>
</evidence>
<dbReference type="SUPFAM" id="SSF57850">
    <property type="entry name" value="RING/U-box"/>
    <property type="match status" value="3"/>
</dbReference>
<proteinExistence type="predicted"/>
<keyword evidence="10" id="KW-0812">Transmembrane</keyword>
<dbReference type="EC" id="2.3.2.31" evidence="2"/>
<evidence type="ECO:0000256" key="5">
    <source>
        <dbReference type="ARBA" id="ARBA00022737"/>
    </source>
</evidence>
<dbReference type="PANTHER" id="PTHR11685">
    <property type="entry name" value="RBR FAMILY RING FINGER AND IBR DOMAIN-CONTAINING"/>
    <property type="match status" value="1"/>
</dbReference>
<keyword evidence="10" id="KW-0472">Membrane</keyword>
<keyword evidence="6" id="KW-0863">Zinc-finger</keyword>
<keyword evidence="7" id="KW-0833">Ubl conjugation pathway</keyword>
<keyword evidence="3" id="KW-0808">Transferase</keyword>
<dbReference type="Pfam" id="PF22191">
    <property type="entry name" value="IBR_1"/>
    <property type="match status" value="1"/>
</dbReference>
<dbReference type="PROSITE" id="PS51873">
    <property type="entry name" value="TRIAD"/>
    <property type="match status" value="1"/>
</dbReference>
<dbReference type="InterPro" id="IPR013083">
    <property type="entry name" value="Znf_RING/FYVE/PHD"/>
</dbReference>
<evidence type="ECO:0000256" key="9">
    <source>
        <dbReference type="SAM" id="MobiDB-lite"/>
    </source>
</evidence>
<dbReference type="InterPro" id="IPR047552">
    <property type="entry name" value="Rcat_RBR_RNF217"/>
</dbReference>
<evidence type="ECO:0000256" key="6">
    <source>
        <dbReference type="ARBA" id="ARBA00022771"/>
    </source>
</evidence>
<dbReference type="GO" id="GO:0008270">
    <property type="term" value="F:zinc ion binding"/>
    <property type="evidence" value="ECO:0007669"/>
    <property type="project" value="UniProtKB-KW"/>
</dbReference>
<dbReference type="SMART" id="SM00647">
    <property type="entry name" value="IBR"/>
    <property type="match status" value="2"/>
</dbReference>
<dbReference type="CDD" id="cd20342">
    <property type="entry name" value="BRcat_RBR_RNF217"/>
    <property type="match status" value="1"/>
</dbReference>
<evidence type="ECO:0000256" key="3">
    <source>
        <dbReference type="ARBA" id="ARBA00022679"/>
    </source>
</evidence>
<organism evidence="12 13">
    <name type="scientific">Paralvinella palmiformis</name>
    <dbReference type="NCBI Taxonomy" id="53620"/>
    <lineage>
        <taxon>Eukaryota</taxon>
        <taxon>Metazoa</taxon>
        <taxon>Spiralia</taxon>
        <taxon>Lophotrochozoa</taxon>
        <taxon>Annelida</taxon>
        <taxon>Polychaeta</taxon>
        <taxon>Sedentaria</taxon>
        <taxon>Canalipalpata</taxon>
        <taxon>Terebellida</taxon>
        <taxon>Terebelliformia</taxon>
        <taxon>Alvinellidae</taxon>
        <taxon>Paralvinella</taxon>
    </lineage>
</organism>
<keyword evidence="8" id="KW-0862">Zinc</keyword>
<accession>A0AAD9K6G6</accession>
<dbReference type="AlphaFoldDB" id="A0AAD9K6G6"/>
<evidence type="ECO:0000313" key="13">
    <source>
        <dbReference type="Proteomes" id="UP001208570"/>
    </source>
</evidence>
<keyword evidence="5" id="KW-0677">Repeat</keyword>
<reference evidence="12" key="1">
    <citation type="journal article" date="2023" name="Mol. Biol. Evol.">
        <title>Third-Generation Sequencing Reveals the Adaptive Role of the Epigenome in Three Deep-Sea Polychaetes.</title>
        <authorList>
            <person name="Perez M."/>
            <person name="Aroh O."/>
            <person name="Sun Y."/>
            <person name="Lan Y."/>
            <person name="Juniper S.K."/>
            <person name="Young C.R."/>
            <person name="Angers B."/>
            <person name="Qian P.Y."/>
        </authorList>
    </citation>
    <scope>NUCLEOTIDE SEQUENCE</scope>
    <source>
        <strain evidence="12">P08H-3</strain>
    </source>
</reference>